<reference evidence="2 3" key="1">
    <citation type="submission" date="2017-03" db="EMBL/GenBank/DDBJ databases">
        <title>Genomes of endolithic fungi from Antarctica.</title>
        <authorList>
            <person name="Coleine C."/>
            <person name="Masonjones S."/>
            <person name="Stajich J.E."/>
        </authorList>
    </citation>
    <scope>NUCLEOTIDE SEQUENCE [LARGE SCALE GENOMIC DNA]</scope>
    <source>
        <strain evidence="2 3">CCFEE 5311</strain>
    </source>
</reference>
<dbReference type="Proteomes" id="UP000310066">
    <property type="component" value="Unassembled WGS sequence"/>
</dbReference>
<dbReference type="EMBL" id="NAJP01000058">
    <property type="protein sequence ID" value="TKA36673.1"/>
    <property type="molecule type" value="Genomic_DNA"/>
</dbReference>
<proteinExistence type="predicted"/>
<accession>A0A4U0ULU9</accession>
<evidence type="ECO:0000256" key="1">
    <source>
        <dbReference type="SAM" id="MobiDB-lite"/>
    </source>
</evidence>
<feature type="region of interest" description="Disordered" evidence="1">
    <location>
        <begin position="135"/>
        <end position="165"/>
    </location>
</feature>
<evidence type="ECO:0000313" key="3">
    <source>
        <dbReference type="Proteomes" id="UP000310066"/>
    </source>
</evidence>
<sequence>MTLDSVEVEQRGDEADDARSGIAEELKAWHEDLTRSTLETMRMVEDEVLQGGLSAYAMDVRQFAELGAVLMAKFRAFYDEINTISGEGAGANIMQSVREANAQYYDLAGKGKNILDALYEDVVRFKASLDLLSADEGSPAKRSEAQGLPTQKDDSSGFGNRLENL</sequence>
<protein>
    <submittedName>
        <fullName evidence="2">Uncharacterized protein</fullName>
    </submittedName>
</protein>
<evidence type="ECO:0000313" key="2">
    <source>
        <dbReference type="EMBL" id="TKA36673.1"/>
    </source>
</evidence>
<gene>
    <name evidence="2" type="ORF">B0A54_11916</name>
</gene>
<name>A0A4U0ULU9_9PEZI</name>
<comment type="caution">
    <text evidence="2">The sequence shown here is derived from an EMBL/GenBank/DDBJ whole genome shotgun (WGS) entry which is preliminary data.</text>
</comment>
<dbReference type="AlphaFoldDB" id="A0A4U0ULU9"/>
<organism evidence="2 3">
    <name type="scientific">Friedmanniomyces endolithicus</name>
    <dbReference type="NCBI Taxonomy" id="329885"/>
    <lineage>
        <taxon>Eukaryota</taxon>
        <taxon>Fungi</taxon>
        <taxon>Dikarya</taxon>
        <taxon>Ascomycota</taxon>
        <taxon>Pezizomycotina</taxon>
        <taxon>Dothideomycetes</taxon>
        <taxon>Dothideomycetidae</taxon>
        <taxon>Mycosphaerellales</taxon>
        <taxon>Teratosphaeriaceae</taxon>
        <taxon>Friedmanniomyces</taxon>
    </lineage>
</organism>